<accession>A0ABU9QTP8</accession>
<dbReference type="EMBL" id="JAZHGC010000090">
    <property type="protein sequence ID" value="MEM5292420.1"/>
    <property type="molecule type" value="Genomic_DNA"/>
</dbReference>
<protein>
    <submittedName>
        <fullName evidence="2">Uncharacterized protein</fullName>
    </submittedName>
</protein>
<sequence length="466" mass="50177">MSQARGRNAGSRRNGQHQPRHEKKSPPQRPGPPYVKAPPRDSAQTASIFKTRSFQFLVDAVGAENIAIALESNMTRVAELIKGERFTPETAFHMETTLGLPHGFFDQPNPALADETITRLKSPLDFVQIDEGFDAESEAPELTPARTVDQQPVPEDSVSEEAQMPKKVAAGGSPRAVRNRRGDTPEQTKSRAPLKAARPTDKTSPRTPQQQPLALSDSAEVENIRRANLRLLTSRNGSKVRLGVVTEMSGFNIADRLNGKKRMDGVEANRFTERLGLPVGWLDSPRTEAEIPEPVSQMLTPAPRGRAPVQQQGAPAPATNDGVQGESVDGKVRTRRKRATALGASESSAPVSADAADDVQTIVDSPRADVNDFPDDLASRSFDENHEAVSVAKSAPDGAMQQSRRVSVAVPPGPALLPSSPVTSLENLYGIAPIAEALIKTLAGKARTGRLDELKALELLQQAVLL</sequence>
<feature type="region of interest" description="Disordered" evidence="1">
    <location>
        <begin position="1"/>
        <end position="44"/>
    </location>
</feature>
<feature type="compositionally biased region" description="Low complexity" evidence="1">
    <location>
        <begin position="344"/>
        <end position="354"/>
    </location>
</feature>
<dbReference type="Proteomes" id="UP001494588">
    <property type="component" value="Unassembled WGS sequence"/>
</dbReference>
<feature type="compositionally biased region" description="Pro residues" evidence="1">
    <location>
        <begin position="27"/>
        <end position="36"/>
    </location>
</feature>
<feature type="compositionally biased region" description="Low complexity" evidence="1">
    <location>
        <begin position="1"/>
        <end position="13"/>
    </location>
</feature>
<feature type="compositionally biased region" description="Low complexity" evidence="1">
    <location>
        <begin position="307"/>
        <end position="318"/>
    </location>
</feature>
<keyword evidence="3" id="KW-1185">Reference proteome</keyword>
<evidence type="ECO:0000256" key="1">
    <source>
        <dbReference type="SAM" id="MobiDB-lite"/>
    </source>
</evidence>
<comment type="caution">
    <text evidence="2">The sequence shown here is derived from an EMBL/GenBank/DDBJ whole genome shotgun (WGS) entry which is preliminary data.</text>
</comment>
<feature type="compositionally biased region" description="Basic residues" evidence="1">
    <location>
        <begin position="14"/>
        <end position="23"/>
    </location>
</feature>
<feature type="region of interest" description="Disordered" evidence="1">
    <location>
        <begin position="302"/>
        <end position="355"/>
    </location>
</feature>
<evidence type="ECO:0000313" key="3">
    <source>
        <dbReference type="Proteomes" id="UP001494588"/>
    </source>
</evidence>
<evidence type="ECO:0000313" key="2">
    <source>
        <dbReference type="EMBL" id="MEM5292420.1"/>
    </source>
</evidence>
<feature type="region of interest" description="Disordered" evidence="1">
    <location>
        <begin position="137"/>
        <end position="217"/>
    </location>
</feature>
<name>A0ABU9QTP8_9BURK</name>
<dbReference type="RefSeq" id="WP_201662522.1">
    <property type="nucleotide sequence ID" value="NZ_CAJHCS010000068.1"/>
</dbReference>
<proteinExistence type="predicted"/>
<organism evidence="2 3">
    <name type="scientific">Paraburkholderia sabiae</name>
    <dbReference type="NCBI Taxonomy" id="273251"/>
    <lineage>
        <taxon>Bacteria</taxon>
        <taxon>Pseudomonadati</taxon>
        <taxon>Pseudomonadota</taxon>
        <taxon>Betaproteobacteria</taxon>
        <taxon>Burkholderiales</taxon>
        <taxon>Burkholderiaceae</taxon>
        <taxon>Paraburkholderia</taxon>
    </lineage>
</organism>
<gene>
    <name evidence="2" type="ORF">V4C55_42955</name>
</gene>
<feature type="compositionally biased region" description="Basic and acidic residues" evidence="1">
    <location>
        <begin position="180"/>
        <end position="189"/>
    </location>
</feature>
<reference evidence="2 3" key="1">
    <citation type="submission" date="2024-01" db="EMBL/GenBank/DDBJ databases">
        <title>The diversity of rhizobia nodulating Mimosa spp. in eleven states of Brazil covering several biomes is determined by host plant, location, and edaphic factors.</title>
        <authorList>
            <person name="Rouws L."/>
            <person name="Barauna A."/>
            <person name="Beukes C."/>
            <person name="De Faria S.M."/>
            <person name="Gross E."/>
            <person name="Dos Reis Junior F.B."/>
            <person name="Simon M."/>
            <person name="Maluk M."/>
            <person name="Odee D.W."/>
            <person name="Kenicer G."/>
            <person name="Young J.P.W."/>
            <person name="Reis V.M."/>
            <person name="Zilli J."/>
            <person name="James E.K."/>
        </authorList>
    </citation>
    <scope>NUCLEOTIDE SEQUENCE [LARGE SCALE GENOMIC DNA]</scope>
    <source>
        <strain evidence="2 3">JPY77</strain>
    </source>
</reference>